<sequence length="81" mass="9186">MLIRFMCMFIFMFMFMFGDMPIIGLVIHICDDGDDTPGFGFEDVRSRPPRLLSAIEERLAAPPTGTRTAVARPHVRRGSRP</sequence>
<evidence type="ECO:0000313" key="4">
    <source>
        <dbReference type="Proteomes" id="UP000298390"/>
    </source>
</evidence>
<organism evidence="3 4">
    <name type="scientific">Rhodofomes roseus</name>
    <dbReference type="NCBI Taxonomy" id="34475"/>
    <lineage>
        <taxon>Eukaryota</taxon>
        <taxon>Fungi</taxon>
        <taxon>Dikarya</taxon>
        <taxon>Basidiomycota</taxon>
        <taxon>Agaricomycotina</taxon>
        <taxon>Agaricomycetes</taxon>
        <taxon>Polyporales</taxon>
        <taxon>Rhodofomes</taxon>
    </lineage>
</organism>
<feature type="region of interest" description="Disordered" evidence="1">
    <location>
        <begin position="61"/>
        <end position="81"/>
    </location>
</feature>
<proteinExistence type="predicted"/>
<accession>A0A4Y9Y1Q5</accession>
<dbReference type="Proteomes" id="UP000298390">
    <property type="component" value="Unassembled WGS sequence"/>
</dbReference>
<keyword evidence="2" id="KW-0472">Membrane</keyword>
<gene>
    <name evidence="3" type="ORF">EVJ58_g8320</name>
</gene>
<feature type="transmembrane region" description="Helical" evidence="2">
    <location>
        <begin position="7"/>
        <end position="29"/>
    </location>
</feature>
<keyword evidence="2" id="KW-0812">Transmembrane</keyword>
<evidence type="ECO:0000256" key="2">
    <source>
        <dbReference type="SAM" id="Phobius"/>
    </source>
</evidence>
<protein>
    <submittedName>
        <fullName evidence="3">Uncharacterized protein</fullName>
    </submittedName>
</protein>
<evidence type="ECO:0000256" key="1">
    <source>
        <dbReference type="SAM" id="MobiDB-lite"/>
    </source>
</evidence>
<evidence type="ECO:0000313" key="3">
    <source>
        <dbReference type="EMBL" id="TFY55321.1"/>
    </source>
</evidence>
<comment type="caution">
    <text evidence="3">The sequence shown here is derived from an EMBL/GenBank/DDBJ whole genome shotgun (WGS) entry which is preliminary data.</text>
</comment>
<reference evidence="3 4" key="1">
    <citation type="submission" date="2019-01" db="EMBL/GenBank/DDBJ databases">
        <title>Genome sequencing of the rare red list fungi Fomitopsis rosea.</title>
        <authorList>
            <person name="Buettner E."/>
            <person name="Kellner H."/>
        </authorList>
    </citation>
    <scope>NUCLEOTIDE SEQUENCE [LARGE SCALE GENOMIC DNA]</scope>
    <source>
        <strain evidence="3 4">DSM 105464</strain>
    </source>
</reference>
<dbReference type="EMBL" id="SEKV01000602">
    <property type="protein sequence ID" value="TFY55321.1"/>
    <property type="molecule type" value="Genomic_DNA"/>
</dbReference>
<keyword evidence="2" id="KW-1133">Transmembrane helix</keyword>
<name>A0A4Y9Y1Q5_9APHY</name>
<dbReference type="AlphaFoldDB" id="A0A4Y9Y1Q5"/>